<dbReference type="RefSeq" id="WP_099153848.1">
    <property type="nucleotide sequence ID" value="NZ_PDUD01000037.1"/>
</dbReference>
<dbReference type="OrthoDB" id="9805202at2"/>
<feature type="binding site" description="covalent" evidence="8">
    <location>
        <position position="231"/>
    </location>
    <ligand>
        <name>heme c</name>
        <dbReference type="ChEBI" id="CHEBI:61717"/>
        <label>2</label>
    </ligand>
</feature>
<dbReference type="GO" id="GO:0042597">
    <property type="term" value="C:periplasmic space"/>
    <property type="evidence" value="ECO:0007669"/>
    <property type="project" value="UniProtKB-SubCell"/>
</dbReference>
<gene>
    <name evidence="11" type="ORF">CRP01_30450</name>
</gene>
<dbReference type="InterPro" id="IPR004852">
    <property type="entry name" value="Di-haem_cyt_c_peroxidsae"/>
</dbReference>
<feature type="binding site" description="covalent" evidence="8">
    <location>
        <position position="228"/>
    </location>
    <ligand>
        <name>heme c</name>
        <dbReference type="ChEBI" id="CHEBI:61717"/>
        <label>2</label>
    </ligand>
</feature>
<feature type="binding site" description="covalent" evidence="8">
    <location>
        <position position="87"/>
    </location>
    <ligand>
        <name>heme c</name>
        <dbReference type="ChEBI" id="CHEBI:61717"/>
        <label>1</label>
    </ligand>
</feature>
<dbReference type="InterPro" id="IPR009056">
    <property type="entry name" value="Cyt_c-like_dom"/>
</dbReference>
<dbReference type="PROSITE" id="PS51007">
    <property type="entry name" value="CYTC"/>
    <property type="match status" value="1"/>
</dbReference>
<evidence type="ECO:0000256" key="8">
    <source>
        <dbReference type="PIRSR" id="PIRSR000294-1"/>
    </source>
</evidence>
<keyword evidence="4" id="KW-0732">Signal</keyword>
<evidence type="ECO:0000256" key="5">
    <source>
        <dbReference type="ARBA" id="ARBA00022764"/>
    </source>
</evidence>
<comment type="subcellular location">
    <subcellularLocation>
        <location evidence="1">Periplasm</location>
    </subcellularLocation>
</comment>
<evidence type="ECO:0000256" key="6">
    <source>
        <dbReference type="ARBA" id="ARBA00023002"/>
    </source>
</evidence>
<dbReference type="SUPFAM" id="SSF46626">
    <property type="entry name" value="Cytochrome c"/>
    <property type="match status" value="2"/>
</dbReference>
<comment type="caution">
    <text evidence="11">The sequence shown here is derived from an EMBL/GenBank/DDBJ whole genome shotgun (WGS) entry which is preliminary data.</text>
</comment>
<accession>A0A2D0N2U6</accession>
<protein>
    <submittedName>
        <fullName evidence="11">Cytochrome-c peroxidase</fullName>
    </submittedName>
</protein>
<name>A0A2D0N2U6_FLAN2</name>
<evidence type="ECO:0000256" key="4">
    <source>
        <dbReference type="ARBA" id="ARBA00022729"/>
    </source>
</evidence>
<dbReference type="InterPro" id="IPR026259">
    <property type="entry name" value="MauG/Cytc_peroxidase"/>
</dbReference>
<feature type="binding site" description="covalent" evidence="8">
    <location>
        <position position="84"/>
    </location>
    <ligand>
        <name>heme c</name>
        <dbReference type="ChEBI" id="CHEBI:61717"/>
        <label>1</label>
    </ligand>
</feature>
<dbReference type="EMBL" id="PDUD01000037">
    <property type="protein sequence ID" value="PHN02706.1"/>
    <property type="molecule type" value="Genomic_DNA"/>
</dbReference>
<dbReference type="InterPro" id="IPR051395">
    <property type="entry name" value="Cytochrome_c_Peroxidase/MauG"/>
</dbReference>
<dbReference type="PANTHER" id="PTHR30600">
    <property type="entry name" value="CYTOCHROME C PEROXIDASE-RELATED"/>
    <property type="match status" value="1"/>
</dbReference>
<feature type="binding site" description="axial binding residue" evidence="9">
    <location>
        <position position="88"/>
    </location>
    <ligand>
        <name>heme c</name>
        <dbReference type="ChEBI" id="CHEBI:61717"/>
        <label>1</label>
    </ligand>
    <ligandPart>
        <name>Fe</name>
        <dbReference type="ChEBI" id="CHEBI:18248"/>
    </ligandPart>
</feature>
<comment type="PTM">
    <text evidence="8">Binds 2 heme groups per subunit.</text>
</comment>
<evidence type="ECO:0000313" key="11">
    <source>
        <dbReference type="EMBL" id="PHN02706.1"/>
    </source>
</evidence>
<dbReference type="GO" id="GO:0020037">
    <property type="term" value="F:heme binding"/>
    <property type="evidence" value="ECO:0007669"/>
    <property type="project" value="InterPro"/>
</dbReference>
<sequence length="352" mass="38893">MHFSNLYSFSNSLFGIGLLALLLSSCTREKGIAPVAVAYEFAAPAEFPDPIYTFKNNPITKEGFLLGKRLFFDPILSADHTISCASCHIQSLAFADVPLHGVSVGVNGLSGTRNAPALANLAFKPEFFWDGGVTHLDFAPLNAIESEFEMGSCIEDVIEKLNAHPQYPSLFRQAFTTEKVTTPYLLYALAQFMNRMISDQSPYDQYLAGTAKLSEPEIRGMDLFQQHCASCHDGILFTDYSYRNNGLDSLAIDPGRARISAFAGDHGKFQVPSLRNVGVTAPYMHDARFRTLEAVLDHYSEGVVASPTLDMSLQRGDQLGIQLTDSEKAAIIAFLHTLTDRDFLNDPLFRRE</sequence>
<evidence type="ECO:0000256" key="3">
    <source>
        <dbReference type="ARBA" id="ARBA00022723"/>
    </source>
</evidence>
<evidence type="ECO:0000256" key="9">
    <source>
        <dbReference type="PIRSR" id="PIRSR000294-2"/>
    </source>
</evidence>
<dbReference type="AlphaFoldDB" id="A0A2D0N2U6"/>
<keyword evidence="2 8" id="KW-0349">Heme</keyword>
<keyword evidence="7 9" id="KW-0408">Iron</keyword>
<keyword evidence="11" id="KW-0575">Peroxidase</keyword>
<dbReference type="GO" id="GO:0009055">
    <property type="term" value="F:electron transfer activity"/>
    <property type="evidence" value="ECO:0007669"/>
    <property type="project" value="InterPro"/>
</dbReference>
<dbReference type="GO" id="GO:0004130">
    <property type="term" value="F:cytochrome-c peroxidase activity"/>
    <property type="evidence" value="ECO:0007669"/>
    <property type="project" value="TreeGrafter"/>
</dbReference>
<keyword evidence="3 9" id="KW-0479">Metal-binding</keyword>
<evidence type="ECO:0000313" key="12">
    <source>
        <dbReference type="Proteomes" id="UP000223913"/>
    </source>
</evidence>
<proteinExistence type="predicted"/>
<evidence type="ECO:0000259" key="10">
    <source>
        <dbReference type="PROSITE" id="PS51007"/>
    </source>
</evidence>
<evidence type="ECO:0000256" key="7">
    <source>
        <dbReference type="ARBA" id="ARBA00023004"/>
    </source>
</evidence>
<dbReference type="GO" id="GO:0046872">
    <property type="term" value="F:metal ion binding"/>
    <property type="evidence" value="ECO:0007669"/>
    <property type="project" value="UniProtKB-KW"/>
</dbReference>
<evidence type="ECO:0000256" key="2">
    <source>
        <dbReference type="ARBA" id="ARBA00022617"/>
    </source>
</evidence>
<reference evidence="11 12" key="1">
    <citation type="submission" date="2017-10" db="EMBL/GenBank/DDBJ databases">
        <title>The draft genome sequence of Lewinella nigricans NBRC 102662.</title>
        <authorList>
            <person name="Wang K."/>
        </authorList>
    </citation>
    <scope>NUCLEOTIDE SEQUENCE [LARGE SCALE GENOMIC DNA]</scope>
    <source>
        <strain evidence="11 12">NBRC 102662</strain>
    </source>
</reference>
<keyword evidence="12" id="KW-1185">Reference proteome</keyword>
<dbReference type="Gene3D" id="1.10.760.10">
    <property type="entry name" value="Cytochrome c-like domain"/>
    <property type="match status" value="2"/>
</dbReference>
<dbReference type="Proteomes" id="UP000223913">
    <property type="component" value="Unassembled WGS sequence"/>
</dbReference>
<dbReference type="InterPro" id="IPR036909">
    <property type="entry name" value="Cyt_c-like_dom_sf"/>
</dbReference>
<feature type="binding site" description="axial binding residue" evidence="9">
    <location>
        <position position="232"/>
    </location>
    <ligand>
        <name>heme c</name>
        <dbReference type="ChEBI" id="CHEBI:61717"/>
        <label>2</label>
    </ligand>
    <ligandPart>
        <name>Fe</name>
        <dbReference type="ChEBI" id="CHEBI:18248"/>
    </ligandPart>
</feature>
<feature type="domain" description="Cytochrome c" evidence="10">
    <location>
        <begin position="215"/>
        <end position="339"/>
    </location>
</feature>
<dbReference type="PANTHER" id="PTHR30600:SF10">
    <property type="entry name" value="BLL6722 PROTEIN"/>
    <property type="match status" value="1"/>
</dbReference>
<dbReference type="PIRSF" id="PIRSF000294">
    <property type="entry name" value="Cytochrome-c_peroxidase"/>
    <property type="match status" value="1"/>
</dbReference>
<keyword evidence="5" id="KW-0574">Periplasm</keyword>
<organism evidence="11 12">
    <name type="scientific">Flavilitoribacter nigricans (strain ATCC 23147 / DSM 23189 / NBRC 102662 / NCIMB 1420 / SS-2)</name>
    <name type="common">Lewinella nigricans</name>
    <dbReference type="NCBI Taxonomy" id="1122177"/>
    <lineage>
        <taxon>Bacteria</taxon>
        <taxon>Pseudomonadati</taxon>
        <taxon>Bacteroidota</taxon>
        <taxon>Saprospiria</taxon>
        <taxon>Saprospirales</taxon>
        <taxon>Lewinellaceae</taxon>
        <taxon>Flavilitoribacter</taxon>
    </lineage>
</organism>
<dbReference type="Pfam" id="PF03150">
    <property type="entry name" value="CCP_MauG"/>
    <property type="match status" value="1"/>
</dbReference>
<keyword evidence="6" id="KW-0560">Oxidoreductase</keyword>
<evidence type="ECO:0000256" key="1">
    <source>
        <dbReference type="ARBA" id="ARBA00004418"/>
    </source>
</evidence>
<comment type="cofactor">
    <cofactor evidence="8">
        <name>heme</name>
        <dbReference type="ChEBI" id="CHEBI:30413"/>
    </cofactor>
    <text evidence="8">Binds 2 heme groups.</text>
</comment>